<dbReference type="Pfam" id="PF01535">
    <property type="entry name" value="PPR"/>
    <property type="match status" value="5"/>
</dbReference>
<feature type="repeat" description="PPR" evidence="3">
    <location>
        <begin position="194"/>
        <end position="228"/>
    </location>
</feature>
<organism evidence="4 5">
    <name type="scientific">Ananas comosus</name>
    <name type="common">Pineapple</name>
    <name type="synonym">Ananas ananas</name>
    <dbReference type="NCBI Taxonomy" id="4615"/>
    <lineage>
        <taxon>Eukaryota</taxon>
        <taxon>Viridiplantae</taxon>
        <taxon>Streptophyta</taxon>
        <taxon>Embryophyta</taxon>
        <taxon>Tracheophyta</taxon>
        <taxon>Spermatophyta</taxon>
        <taxon>Magnoliopsida</taxon>
        <taxon>Liliopsida</taxon>
        <taxon>Poales</taxon>
        <taxon>Bromeliaceae</taxon>
        <taxon>Bromelioideae</taxon>
        <taxon>Ananas</taxon>
    </lineage>
</organism>
<dbReference type="PANTHER" id="PTHR47926">
    <property type="entry name" value="PENTATRICOPEPTIDE REPEAT-CONTAINING PROTEIN"/>
    <property type="match status" value="1"/>
</dbReference>
<evidence type="ECO:0000256" key="3">
    <source>
        <dbReference type="PROSITE-ProRule" id="PRU00708"/>
    </source>
</evidence>
<sequence length="523" mass="57844">MNRSNYHSLLHLCKTLESLQRLHAQALVRGLHPHHQPLSCRILNAYAALGAPAAARKLFAEVPAPDLVSVTSLISLHLRSNQPRRALSLFSQLRAPDGFAVVGALAALARIGHAGLGKSVHGFVCRRELGSETVVGNALIDMYCKIGKFEIARRVFDGMRVRDSVTWSSLLHGCVKCVGLDSALRLFDEMPETDVVSWTVMITGHVQGKMPMQALELFRMMKSDGCRPTQITLVGVISACADIGALDLGRAIHGYVSKANIGSDLTVYNALIDMYSKSGSLDAAFAIFKESPFKDVFTYTTMISGFAVHGDGNRATELSFDMHRSGVRPNAVTFLSLLTACSHGGLIQEGREWFDVMCREYNIKPRIEHFGCMVDLLGRAGLLTEAENLIKTMGIEPDTVIWRSLLSACLAHGNDKLAEIAGKEIIKREPGDDGVYALLWNMYASSCRWGEALELRKEMRNRKVFKKPGCSWIEVDGLVHEFLADDAAHCRRREVYFVLECMAKQLKNDDGVFLLDEDENVML</sequence>
<feature type="repeat" description="PPR" evidence="3">
    <location>
        <begin position="163"/>
        <end position="193"/>
    </location>
</feature>
<keyword evidence="4" id="KW-1185">Reference proteome</keyword>
<dbReference type="Pfam" id="PF13041">
    <property type="entry name" value="PPR_2"/>
    <property type="match status" value="2"/>
</dbReference>
<dbReference type="FunFam" id="1.25.40.10:FF:000348">
    <property type="entry name" value="Pentatricopeptide repeat-containing protein chloroplastic"/>
    <property type="match status" value="1"/>
</dbReference>
<proteinExistence type="predicted"/>
<dbReference type="InterPro" id="IPR011990">
    <property type="entry name" value="TPR-like_helical_dom_sf"/>
</dbReference>
<dbReference type="NCBIfam" id="TIGR00756">
    <property type="entry name" value="PPR"/>
    <property type="match status" value="4"/>
</dbReference>
<dbReference type="InterPro" id="IPR002885">
    <property type="entry name" value="PPR_rpt"/>
</dbReference>
<dbReference type="PANTHER" id="PTHR47926:SF497">
    <property type="entry name" value="TETRATRICOPEPTIDE-LIKE HELICAL DOMAIN SUPERFAMILY"/>
    <property type="match status" value="1"/>
</dbReference>
<feature type="repeat" description="PPR" evidence="3">
    <location>
        <begin position="295"/>
        <end position="329"/>
    </location>
</feature>
<keyword evidence="1" id="KW-0677">Repeat</keyword>
<dbReference type="GO" id="GO:0003723">
    <property type="term" value="F:RNA binding"/>
    <property type="evidence" value="ECO:0007669"/>
    <property type="project" value="InterPro"/>
</dbReference>
<dbReference type="InterPro" id="IPR046960">
    <property type="entry name" value="PPR_At4g14850-like_plant"/>
</dbReference>
<dbReference type="OrthoDB" id="726582at2759"/>
<reference evidence="4" key="1">
    <citation type="journal article" date="2015" name="Nat. Genet.">
        <title>The pineapple genome and the evolution of CAM photosynthesis.</title>
        <authorList>
            <person name="Ming R."/>
            <person name="VanBuren R."/>
            <person name="Wai C.M."/>
            <person name="Tang H."/>
            <person name="Schatz M.C."/>
            <person name="Bowers J.E."/>
            <person name="Lyons E."/>
            <person name="Wang M.L."/>
            <person name="Chen J."/>
            <person name="Biggers E."/>
            <person name="Zhang J."/>
            <person name="Huang L."/>
            <person name="Zhang L."/>
            <person name="Miao W."/>
            <person name="Zhang J."/>
            <person name="Ye Z."/>
            <person name="Miao C."/>
            <person name="Lin Z."/>
            <person name="Wang H."/>
            <person name="Zhou H."/>
            <person name="Yim W.C."/>
            <person name="Priest H.D."/>
            <person name="Zheng C."/>
            <person name="Woodhouse M."/>
            <person name="Edger P.P."/>
            <person name="Guyot R."/>
            <person name="Guo H.B."/>
            <person name="Guo H."/>
            <person name="Zheng G."/>
            <person name="Singh R."/>
            <person name="Sharma A."/>
            <person name="Min X."/>
            <person name="Zheng Y."/>
            <person name="Lee H."/>
            <person name="Gurtowski J."/>
            <person name="Sedlazeck F.J."/>
            <person name="Harkess A."/>
            <person name="McKain M.R."/>
            <person name="Liao Z."/>
            <person name="Fang J."/>
            <person name="Liu J."/>
            <person name="Zhang X."/>
            <person name="Zhang Q."/>
            <person name="Hu W."/>
            <person name="Qin Y."/>
            <person name="Wang K."/>
            <person name="Chen L.Y."/>
            <person name="Shirley N."/>
            <person name="Lin Y.R."/>
            <person name="Liu L.Y."/>
            <person name="Hernandez A.G."/>
            <person name="Wright C.L."/>
            <person name="Bulone V."/>
            <person name="Tuskan G.A."/>
            <person name="Heath K."/>
            <person name="Zee F."/>
            <person name="Moore P.H."/>
            <person name="Sunkar R."/>
            <person name="Leebens-Mack J.H."/>
            <person name="Mockler T."/>
            <person name="Bennetzen J.L."/>
            <person name="Freeling M."/>
            <person name="Sankoff D."/>
            <person name="Paterson A.H."/>
            <person name="Zhu X."/>
            <person name="Yang X."/>
            <person name="Smith J.A."/>
            <person name="Cushman J.C."/>
            <person name="Paull R.E."/>
            <person name="Yu Q."/>
        </authorList>
    </citation>
    <scope>NUCLEOTIDE SEQUENCE [LARGE SCALE GENOMIC DNA]</scope>
    <source>
        <strain evidence="4">cv. F153</strain>
    </source>
</reference>
<protein>
    <submittedName>
        <fullName evidence="5">Pentatricopeptide repeat-containing protein At2g22410, mitochondrial-like</fullName>
    </submittedName>
</protein>
<dbReference type="RefSeq" id="XP_020092854.1">
    <property type="nucleotide sequence ID" value="XM_020237265.1"/>
</dbReference>
<dbReference type="GeneID" id="109713263"/>
<gene>
    <name evidence="5" type="primary">LOC109713263</name>
</gene>
<feature type="repeat" description="PPR" evidence="3">
    <location>
        <begin position="264"/>
        <end position="294"/>
    </location>
</feature>
<evidence type="ECO:0000313" key="5">
    <source>
        <dbReference type="RefSeq" id="XP_020092854.1"/>
    </source>
</evidence>
<dbReference type="GO" id="GO:0005737">
    <property type="term" value="C:cytoplasm"/>
    <property type="evidence" value="ECO:0007669"/>
    <property type="project" value="UniProtKB-ARBA"/>
</dbReference>
<dbReference type="Gene3D" id="1.25.40.10">
    <property type="entry name" value="Tetratricopeptide repeat domain"/>
    <property type="match status" value="4"/>
</dbReference>
<reference evidence="5" key="2">
    <citation type="submission" date="2025-08" db="UniProtKB">
        <authorList>
            <consortium name="RefSeq"/>
        </authorList>
    </citation>
    <scope>IDENTIFICATION</scope>
    <source>
        <tissue evidence="5">Leaf</tissue>
    </source>
</reference>
<keyword evidence="2" id="KW-0809">Transit peptide</keyword>
<dbReference type="InterPro" id="IPR046848">
    <property type="entry name" value="E_motif"/>
</dbReference>
<accession>A0A6P5FA80</accession>
<evidence type="ECO:0000256" key="1">
    <source>
        <dbReference type="ARBA" id="ARBA00022737"/>
    </source>
</evidence>
<dbReference type="Gramene" id="Aco010639.1.mrna1">
    <property type="protein sequence ID" value="Aco010639.1.mrna1.cds1"/>
    <property type="gene ID" value="Aco010639.1.path1"/>
</dbReference>
<dbReference type="PROSITE" id="PS51375">
    <property type="entry name" value="PPR"/>
    <property type="match status" value="5"/>
</dbReference>
<feature type="repeat" description="PPR" evidence="3">
    <location>
        <begin position="132"/>
        <end position="162"/>
    </location>
</feature>
<name>A0A6P5FA80_ANACO</name>
<evidence type="ECO:0000256" key="2">
    <source>
        <dbReference type="ARBA" id="ARBA00022946"/>
    </source>
</evidence>
<dbReference type="GO" id="GO:0016556">
    <property type="term" value="P:mRNA modification"/>
    <property type="evidence" value="ECO:0007669"/>
    <property type="project" value="UniProtKB-ARBA"/>
</dbReference>
<evidence type="ECO:0000313" key="4">
    <source>
        <dbReference type="Proteomes" id="UP000515123"/>
    </source>
</evidence>
<dbReference type="AlphaFoldDB" id="A0A6P5FA80"/>
<dbReference type="Pfam" id="PF20431">
    <property type="entry name" value="E_motif"/>
    <property type="match status" value="1"/>
</dbReference>
<dbReference type="FunFam" id="1.25.40.10:FF:000277">
    <property type="entry name" value="Pentatricopeptide repeat-containing protein, mitochondrial"/>
    <property type="match status" value="1"/>
</dbReference>
<dbReference type="Proteomes" id="UP000515123">
    <property type="component" value="Linkage group 7"/>
</dbReference>